<keyword evidence="6" id="KW-0029">Amino-acid transport</keyword>
<feature type="transmembrane region" description="Helical" evidence="10">
    <location>
        <begin position="525"/>
        <end position="545"/>
    </location>
</feature>
<evidence type="ECO:0000256" key="1">
    <source>
        <dbReference type="ARBA" id="ARBA00004141"/>
    </source>
</evidence>
<comment type="similarity">
    <text evidence="2 9">Belongs to the peptidase M14 family.</text>
</comment>
<dbReference type="GO" id="GO:0004181">
    <property type="term" value="F:metallocarboxypeptidase activity"/>
    <property type="evidence" value="ECO:0007669"/>
    <property type="project" value="InterPro"/>
</dbReference>
<dbReference type="GO" id="GO:0008270">
    <property type="term" value="F:zinc ion binding"/>
    <property type="evidence" value="ECO:0007669"/>
    <property type="project" value="InterPro"/>
</dbReference>
<dbReference type="Pfam" id="PF00246">
    <property type="entry name" value="Peptidase_M14"/>
    <property type="match status" value="1"/>
</dbReference>
<dbReference type="GO" id="GO:0016020">
    <property type="term" value="C:membrane"/>
    <property type="evidence" value="ECO:0007669"/>
    <property type="project" value="UniProtKB-SubCell"/>
</dbReference>
<evidence type="ECO:0000256" key="4">
    <source>
        <dbReference type="ARBA" id="ARBA00022448"/>
    </source>
</evidence>
<evidence type="ECO:0000256" key="5">
    <source>
        <dbReference type="ARBA" id="ARBA00022692"/>
    </source>
</evidence>
<dbReference type="Pfam" id="PF01490">
    <property type="entry name" value="Aa_trans"/>
    <property type="match status" value="1"/>
</dbReference>
<feature type="transmembrane region" description="Helical" evidence="10">
    <location>
        <begin position="552"/>
        <end position="573"/>
    </location>
</feature>
<organism evidence="12 13">
    <name type="scientific">Nitzschia inconspicua</name>
    <dbReference type="NCBI Taxonomy" id="303405"/>
    <lineage>
        <taxon>Eukaryota</taxon>
        <taxon>Sar</taxon>
        <taxon>Stramenopiles</taxon>
        <taxon>Ochrophyta</taxon>
        <taxon>Bacillariophyta</taxon>
        <taxon>Bacillariophyceae</taxon>
        <taxon>Bacillariophycidae</taxon>
        <taxon>Bacillariales</taxon>
        <taxon>Bacillariaceae</taxon>
        <taxon>Nitzschia</taxon>
    </lineage>
</organism>
<reference evidence="12" key="1">
    <citation type="journal article" date="2021" name="Sci. Rep.">
        <title>Diploid genomic architecture of Nitzschia inconspicua, an elite biomass production diatom.</title>
        <authorList>
            <person name="Oliver A."/>
            <person name="Podell S."/>
            <person name="Pinowska A."/>
            <person name="Traller J.C."/>
            <person name="Smith S.R."/>
            <person name="McClure R."/>
            <person name="Beliaev A."/>
            <person name="Bohutskyi P."/>
            <person name="Hill E.A."/>
            <person name="Rabines A."/>
            <person name="Zheng H."/>
            <person name="Allen L.Z."/>
            <person name="Kuo A."/>
            <person name="Grigoriev I.V."/>
            <person name="Allen A.E."/>
            <person name="Hazlebeck D."/>
            <person name="Allen E.E."/>
        </authorList>
    </citation>
    <scope>NUCLEOTIDE SEQUENCE</scope>
    <source>
        <strain evidence="12">Hildebrandi</strain>
    </source>
</reference>
<evidence type="ECO:0000313" key="12">
    <source>
        <dbReference type="EMBL" id="KAG7364495.1"/>
    </source>
</evidence>
<dbReference type="PANTHER" id="PTHR22950">
    <property type="entry name" value="AMINO ACID TRANSPORTER"/>
    <property type="match status" value="1"/>
</dbReference>
<dbReference type="AlphaFoldDB" id="A0A9K3PZ63"/>
<keyword evidence="13" id="KW-1185">Reference proteome</keyword>
<keyword evidence="8 10" id="KW-0472">Membrane</keyword>
<evidence type="ECO:0000256" key="8">
    <source>
        <dbReference type="ARBA" id="ARBA00023136"/>
    </source>
</evidence>
<comment type="caution">
    <text evidence="12">The sequence shown here is derived from an EMBL/GenBank/DDBJ whole genome shotgun (WGS) entry which is preliminary data.</text>
</comment>
<evidence type="ECO:0000256" key="7">
    <source>
        <dbReference type="ARBA" id="ARBA00022989"/>
    </source>
</evidence>
<dbReference type="PANTHER" id="PTHR22950:SF458">
    <property type="entry name" value="SODIUM-COUPLED NEUTRAL AMINO ACID TRANSPORTER 11-RELATED"/>
    <property type="match status" value="1"/>
</dbReference>
<dbReference type="Proteomes" id="UP000693970">
    <property type="component" value="Unassembled WGS sequence"/>
</dbReference>
<evidence type="ECO:0000313" key="13">
    <source>
        <dbReference type="Proteomes" id="UP000693970"/>
    </source>
</evidence>
<accession>A0A9K3PZ63</accession>
<feature type="transmembrane region" description="Helical" evidence="10">
    <location>
        <begin position="384"/>
        <end position="402"/>
    </location>
</feature>
<comment type="caution">
    <text evidence="9">Lacks conserved residue(s) required for the propagation of feature annotation.</text>
</comment>
<dbReference type="PROSITE" id="PS52035">
    <property type="entry name" value="PEPTIDASE_M14"/>
    <property type="match status" value="1"/>
</dbReference>
<keyword evidence="4" id="KW-0813">Transport</keyword>
<dbReference type="EMBL" id="JAGRRH010000009">
    <property type="protein sequence ID" value="KAG7364495.1"/>
    <property type="molecule type" value="Genomic_DNA"/>
</dbReference>
<feature type="transmembrane region" description="Helical" evidence="10">
    <location>
        <begin position="259"/>
        <end position="281"/>
    </location>
</feature>
<feature type="transmembrane region" description="Helical" evidence="10">
    <location>
        <begin position="86"/>
        <end position="116"/>
    </location>
</feature>
<evidence type="ECO:0000256" key="6">
    <source>
        <dbReference type="ARBA" id="ARBA00022970"/>
    </source>
</evidence>
<dbReference type="InterPro" id="IPR013057">
    <property type="entry name" value="AA_transpt_TM"/>
</dbReference>
<dbReference type="OrthoDB" id="28208at2759"/>
<protein>
    <submittedName>
        <fullName evidence="12">Transmembrane amino acid transporter</fullName>
    </submittedName>
</protein>
<evidence type="ECO:0000256" key="10">
    <source>
        <dbReference type="SAM" id="Phobius"/>
    </source>
</evidence>
<feature type="transmembrane region" description="Helical" evidence="10">
    <location>
        <begin position="235"/>
        <end position="252"/>
    </location>
</feature>
<feature type="transmembrane region" description="Helical" evidence="10">
    <location>
        <begin position="340"/>
        <end position="364"/>
    </location>
</feature>
<comment type="subcellular location">
    <subcellularLocation>
        <location evidence="1">Membrane</location>
        <topology evidence="1">Multi-pass membrane protein</topology>
    </subcellularLocation>
</comment>
<feature type="domain" description="Peptidase M14" evidence="11">
    <location>
        <begin position="619"/>
        <end position="806"/>
    </location>
</feature>
<proteinExistence type="inferred from homology"/>
<reference evidence="12" key="2">
    <citation type="submission" date="2021-04" db="EMBL/GenBank/DDBJ databases">
        <authorList>
            <person name="Podell S."/>
        </authorList>
    </citation>
    <scope>NUCLEOTIDE SEQUENCE</scope>
    <source>
        <strain evidence="12">Hildebrandi</strain>
    </source>
</reference>
<feature type="transmembrane region" description="Helical" evidence="10">
    <location>
        <begin position="169"/>
        <end position="190"/>
    </location>
</feature>
<comment type="similarity">
    <text evidence="3">Belongs to the amino acid/polyamine transporter 2 family.</text>
</comment>
<feature type="transmembrane region" description="Helical" evidence="10">
    <location>
        <begin position="308"/>
        <end position="328"/>
    </location>
</feature>
<dbReference type="InterPro" id="IPR000834">
    <property type="entry name" value="Peptidase_M14"/>
</dbReference>
<gene>
    <name evidence="12" type="ORF">IV203_037697</name>
</gene>
<evidence type="ECO:0000256" key="2">
    <source>
        <dbReference type="ARBA" id="ARBA00005988"/>
    </source>
</evidence>
<name>A0A9K3PZ63_9STRA</name>
<feature type="transmembrane region" description="Helical" evidence="10">
    <location>
        <begin position="498"/>
        <end position="519"/>
    </location>
</feature>
<evidence type="ECO:0000256" key="9">
    <source>
        <dbReference type="PROSITE-ProRule" id="PRU01379"/>
    </source>
</evidence>
<evidence type="ECO:0000259" key="11">
    <source>
        <dbReference type="PROSITE" id="PS52035"/>
    </source>
</evidence>
<dbReference type="GO" id="GO:0006508">
    <property type="term" value="P:proteolysis"/>
    <property type="evidence" value="ECO:0007669"/>
    <property type="project" value="InterPro"/>
</dbReference>
<dbReference type="GO" id="GO:0015179">
    <property type="term" value="F:L-amino acid transmembrane transporter activity"/>
    <property type="evidence" value="ECO:0007669"/>
    <property type="project" value="TreeGrafter"/>
</dbReference>
<keyword evidence="7 10" id="KW-1133">Transmembrane helix</keyword>
<evidence type="ECO:0000256" key="3">
    <source>
        <dbReference type="ARBA" id="ARBA00008066"/>
    </source>
</evidence>
<sequence length="806" mass="88518">MTSLDQNDADSAVFHDCMEGLPDESGNNSVSTTDRMQNVAPPTAEDDVEAFPIINDGSTSPIAQPSLAGEVGSSIPQAIFNFTNSIVGAGCIGLGGAIALSGGFVSIALVIFFAVLTKLSLDMLVRLSLEHLRVTSTTTTTTTTQSIQNMEKLSYEDLAHLGMGWAGRVVVMLCKFSYSFGCLVAYEIVIKDNFGPALKSLIYESTSNDAHHHHQGDDISSRLNDFFFDLLSENAWFTWIISAATILPLCMLRDMTPLAFTSLVSVACMIVIVAIVMHIYFDCPEVRQSGGTFYENWLEIRPGLLNNLGTFVFSFVSQHTVHLVFASLKPRLQTVKNWKTVSFYSLLVAATVSLLVGVFVYMTFWQNTKSDIFEMYPESWLTNSAKLLLCITMIGTFPLPFFTCRELLIVTVIHPLCGIDLTTGEPTPHAAYNDWDENDLQQPLLDDTLSADTSGVNNTSNAAISDVSSVATDLSRRILHTATPKNWLLPDDDRQLQWPGHVGITFKLWFVATGFAVASPNLGDILALVGCASGTLIAFIIPSLLSFRLEGYSNLAMLIFVVGGIVGTFGTYYSVKQLVLDLGALLPPSPIWNDTKSVRDFVVLDSDLTTPAEFSNFQETATYEQVTDFFMHLAEDSPYVQLSSIAKLANGEDVWLVIVSGEEQFDSKDMVNPVVYATAGILPGESSGVNAGMMFIRNLVTKEEYKSILESINFLFVPIMNVQGYLRQSPSGRINQYGPNTSGRRANGSWNNLNRDFTKLDTPEVRAVVSVMRDFDISFYTDMHSTDGMNYQLDVTWCDNGDAGLS</sequence>
<keyword evidence="5 10" id="KW-0812">Transmembrane</keyword>